<accession>A0A246G8U6</accession>
<name>A0A246G8U6_9FLAO</name>
<sequence length="180" mass="20389">MKNLFYSLFLFINIHSWTQEKNIAKNGIVTFEASVATFEEVKATTSTAVCVLNSKTGDLASAISIKTFKFKNSLMQEHFNENYMESDKFPKAIFKGKIENYNSYNFDNQTKIQINGTFEIHGKSKNMTVPATLKKEGNNYILVANFVLKPEEFNIEIPSIVGYKIAKSIEVSTTFKLLAL</sequence>
<dbReference type="Gene3D" id="2.40.128.110">
    <property type="entry name" value="Lipid/polyisoprenoid-binding, YceI-like"/>
    <property type="match status" value="1"/>
</dbReference>
<evidence type="ECO:0000313" key="3">
    <source>
        <dbReference type="Proteomes" id="UP000198034"/>
    </source>
</evidence>
<dbReference type="Pfam" id="PF04264">
    <property type="entry name" value="YceI"/>
    <property type="match status" value="1"/>
</dbReference>
<dbReference type="EMBL" id="MTCY01000040">
    <property type="protein sequence ID" value="OWP75488.1"/>
    <property type="molecule type" value="Genomic_DNA"/>
</dbReference>
<dbReference type="OrthoDB" id="116832at2"/>
<gene>
    <name evidence="2" type="ORF">BWK62_11885</name>
</gene>
<evidence type="ECO:0000259" key="1">
    <source>
        <dbReference type="Pfam" id="PF04264"/>
    </source>
</evidence>
<dbReference type="AlphaFoldDB" id="A0A246G8U6"/>
<evidence type="ECO:0000313" key="2">
    <source>
        <dbReference type="EMBL" id="OWP75488.1"/>
    </source>
</evidence>
<reference evidence="2 3" key="1">
    <citation type="journal article" date="2017" name="Infect. Genet. Evol.">
        <title>Comparative genome analysis of fish pathogen Flavobacterium columnare reveals extensive sequence diversity within the species.</title>
        <authorList>
            <person name="Kayansamruaj P."/>
            <person name="Dong H.T."/>
            <person name="Hirono I."/>
            <person name="Kondo H."/>
            <person name="Senapin S."/>
            <person name="Rodkhum C."/>
        </authorList>
    </citation>
    <scope>NUCLEOTIDE SEQUENCE [LARGE SCALE GENOMIC DNA]</scope>
    <source>
        <strain evidence="2 3">1214</strain>
    </source>
</reference>
<dbReference type="InterPro" id="IPR036761">
    <property type="entry name" value="TTHA0802/YceI-like_sf"/>
</dbReference>
<dbReference type="InterPro" id="IPR007372">
    <property type="entry name" value="Lipid/polyisoprenoid-bd_YceI"/>
</dbReference>
<feature type="domain" description="Lipid/polyisoprenoid-binding YceI-like" evidence="1">
    <location>
        <begin position="36"/>
        <end position="175"/>
    </location>
</feature>
<dbReference type="SUPFAM" id="SSF101874">
    <property type="entry name" value="YceI-like"/>
    <property type="match status" value="1"/>
</dbReference>
<organism evidence="2 3">
    <name type="scientific">Flavobacterium columnare</name>
    <dbReference type="NCBI Taxonomy" id="996"/>
    <lineage>
        <taxon>Bacteria</taxon>
        <taxon>Pseudomonadati</taxon>
        <taxon>Bacteroidota</taxon>
        <taxon>Flavobacteriia</taxon>
        <taxon>Flavobacteriales</taxon>
        <taxon>Flavobacteriaceae</taxon>
        <taxon>Flavobacterium</taxon>
    </lineage>
</organism>
<comment type="caution">
    <text evidence="2">The sequence shown here is derived from an EMBL/GenBank/DDBJ whole genome shotgun (WGS) entry which is preliminary data.</text>
</comment>
<dbReference type="Proteomes" id="UP000198034">
    <property type="component" value="Unassembled WGS sequence"/>
</dbReference>
<protein>
    <recommendedName>
        <fullName evidence="1">Lipid/polyisoprenoid-binding YceI-like domain-containing protein</fullName>
    </recommendedName>
</protein>
<proteinExistence type="predicted"/>